<name>A0ABW1Z852_9BACT</name>
<keyword evidence="7 8" id="KW-0472">Membrane</keyword>
<accession>A0ABW1Z852</accession>
<comment type="caution">
    <text evidence="10">The sequence shown here is derived from an EMBL/GenBank/DDBJ whole genome shotgun (WGS) entry which is preliminary data.</text>
</comment>
<dbReference type="InterPro" id="IPR038731">
    <property type="entry name" value="RgtA/B/C-like"/>
</dbReference>
<evidence type="ECO:0000313" key="10">
    <source>
        <dbReference type="EMBL" id="MFC6644692.1"/>
    </source>
</evidence>
<keyword evidence="6 8" id="KW-1133">Transmembrane helix</keyword>
<keyword evidence="2" id="KW-1003">Cell membrane</keyword>
<evidence type="ECO:0000256" key="5">
    <source>
        <dbReference type="ARBA" id="ARBA00022692"/>
    </source>
</evidence>
<keyword evidence="11" id="KW-1185">Reference proteome</keyword>
<dbReference type="EMBL" id="JBHSWI010000001">
    <property type="protein sequence ID" value="MFC6644692.1"/>
    <property type="molecule type" value="Genomic_DNA"/>
</dbReference>
<dbReference type="Pfam" id="PF13231">
    <property type="entry name" value="PMT_2"/>
    <property type="match status" value="1"/>
</dbReference>
<dbReference type="GO" id="GO:0016757">
    <property type="term" value="F:glycosyltransferase activity"/>
    <property type="evidence" value="ECO:0007669"/>
    <property type="project" value="UniProtKB-KW"/>
</dbReference>
<evidence type="ECO:0000259" key="9">
    <source>
        <dbReference type="Pfam" id="PF13231"/>
    </source>
</evidence>
<feature type="transmembrane region" description="Helical" evidence="8">
    <location>
        <begin position="86"/>
        <end position="105"/>
    </location>
</feature>
<dbReference type="EC" id="2.4.-.-" evidence="10"/>
<reference evidence="11" key="1">
    <citation type="journal article" date="2019" name="Int. J. Syst. Evol. Microbiol.">
        <title>The Global Catalogue of Microorganisms (GCM) 10K type strain sequencing project: providing services to taxonomists for standard genome sequencing and annotation.</title>
        <authorList>
            <consortium name="The Broad Institute Genomics Platform"/>
            <consortium name="The Broad Institute Genome Sequencing Center for Infectious Disease"/>
            <person name="Wu L."/>
            <person name="Ma J."/>
        </authorList>
    </citation>
    <scope>NUCLEOTIDE SEQUENCE [LARGE SCALE GENOMIC DNA]</scope>
    <source>
        <strain evidence="11">CGMCC 1.16026</strain>
    </source>
</reference>
<evidence type="ECO:0000256" key="3">
    <source>
        <dbReference type="ARBA" id="ARBA00022676"/>
    </source>
</evidence>
<sequence length="451" mass="51383">MQASWREWRWWWLALACGFTLRAVFALHHPRFDGDTLVYGDLAQNMWAHHVYGLTEGHVVRPTLIRLPGYPLFTALNFLLFGMGNYTALVWVQIVLALAGCWALARSLGRMWGPSAGLAMMWLACLCPFTAEYDALALTESLAMVCLVAVLVGLERWKATKRWRWVWIMGAASAFAVQLRPDRGLLTVVCLIGLFAVDWRKALRPALLVCLLVALPILGWTVRNKRVMHVWQPLAPKYANDPGEFVAMGFNRWYRTWAMEYWSTVNVYWLWDGAVVTLSDLPARAFDSPAQRQETARALAVYNRDQAASPANDAAFAKLARERTQTHPLRTYVWMPVGRLLDMWLRPRTEFFKLPLAWWRWSEHPGGSLVCAAYAGLNLLLLVAAKWAFWRKRELFAEPAVIAGIAFVVLRSLLLLTIDNSEQRYTVECWPVVLLCIAAWFAAKEKPSAQS</sequence>
<comment type="subcellular location">
    <subcellularLocation>
        <location evidence="1">Cell membrane</location>
        <topology evidence="1">Multi-pass membrane protein</topology>
    </subcellularLocation>
</comment>
<dbReference type="PANTHER" id="PTHR33908:SF11">
    <property type="entry name" value="MEMBRANE PROTEIN"/>
    <property type="match status" value="1"/>
</dbReference>
<dbReference type="Proteomes" id="UP001596391">
    <property type="component" value="Unassembled WGS sequence"/>
</dbReference>
<feature type="transmembrane region" description="Helical" evidence="8">
    <location>
        <begin position="202"/>
        <end position="222"/>
    </location>
</feature>
<proteinExistence type="predicted"/>
<organism evidence="10 11">
    <name type="scientific">Granulicella cerasi</name>
    <dbReference type="NCBI Taxonomy" id="741063"/>
    <lineage>
        <taxon>Bacteria</taxon>
        <taxon>Pseudomonadati</taxon>
        <taxon>Acidobacteriota</taxon>
        <taxon>Terriglobia</taxon>
        <taxon>Terriglobales</taxon>
        <taxon>Acidobacteriaceae</taxon>
        <taxon>Granulicella</taxon>
    </lineage>
</organism>
<feature type="transmembrane region" description="Helical" evidence="8">
    <location>
        <begin position="137"/>
        <end position="154"/>
    </location>
</feature>
<evidence type="ECO:0000256" key="4">
    <source>
        <dbReference type="ARBA" id="ARBA00022679"/>
    </source>
</evidence>
<feature type="transmembrane region" description="Helical" evidence="8">
    <location>
        <begin position="166"/>
        <end position="196"/>
    </location>
</feature>
<feature type="transmembrane region" description="Helical" evidence="8">
    <location>
        <begin position="425"/>
        <end position="443"/>
    </location>
</feature>
<feature type="transmembrane region" description="Helical" evidence="8">
    <location>
        <begin position="112"/>
        <end position="131"/>
    </location>
</feature>
<protein>
    <submittedName>
        <fullName evidence="10">ArnT family glycosyltransferase</fullName>
        <ecNumber evidence="10">2.4.-.-</ecNumber>
    </submittedName>
</protein>
<evidence type="ECO:0000313" key="11">
    <source>
        <dbReference type="Proteomes" id="UP001596391"/>
    </source>
</evidence>
<evidence type="ECO:0000256" key="2">
    <source>
        <dbReference type="ARBA" id="ARBA00022475"/>
    </source>
</evidence>
<evidence type="ECO:0000256" key="7">
    <source>
        <dbReference type="ARBA" id="ARBA00023136"/>
    </source>
</evidence>
<dbReference type="RefSeq" id="WP_263372751.1">
    <property type="nucleotide sequence ID" value="NZ_JAGSYD010000006.1"/>
</dbReference>
<dbReference type="InterPro" id="IPR050297">
    <property type="entry name" value="LipidA_mod_glycosyltrf_83"/>
</dbReference>
<keyword evidence="4 10" id="KW-0808">Transferase</keyword>
<evidence type="ECO:0000256" key="1">
    <source>
        <dbReference type="ARBA" id="ARBA00004651"/>
    </source>
</evidence>
<feature type="domain" description="Glycosyltransferase RgtA/B/C/D-like" evidence="9">
    <location>
        <begin position="68"/>
        <end position="220"/>
    </location>
</feature>
<keyword evidence="3 10" id="KW-0328">Glycosyltransferase</keyword>
<feature type="transmembrane region" description="Helical" evidence="8">
    <location>
        <begin position="369"/>
        <end position="390"/>
    </location>
</feature>
<evidence type="ECO:0000256" key="6">
    <source>
        <dbReference type="ARBA" id="ARBA00022989"/>
    </source>
</evidence>
<keyword evidence="5 8" id="KW-0812">Transmembrane</keyword>
<evidence type="ECO:0000256" key="8">
    <source>
        <dbReference type="SAM" id="Phobius"/>
    </source>
</evidence>
<gene>
    <name evidence="10" type="ORF">ACFQBQ_03615</name>
</gene>
<dbReference type="PANTHER" id="PTHR33908">
    <property type="entry name" value="MANNOSYLTRANSFERASE YKCB-RELATED"/>
    <property type="match status" value="1"/>
</dbReference>
<feature type="transmembrane region" description="Helical" evidence="8">
    <location>
        <begin position="396"/>
        <end position="418"/>
    </location>
</feature>